<dbReference type="Proteomes" id="UP000001940">
    <property type="component" value="Chromosome II"/>
</dbReference>
<evidence type="ECO:0000256" key="1">
    <source>
        <dbReference type="SAM" id="Phobius"/>
    </source>
</evidence>
<keyword evidence="1" id="KW-1133">Transmembrane helix</keyword>
<accession>E3W726</accession>
<proteinExistence type="predicted"/>
<keyword evidence="1" id="KW-0812">Transmembrane</keyword>
<keyword evidence="1" id="KW-0472">Membrane</keyword>
<keyword evidence="3" id="KW-1185">Reference proteome</keyword>
<evidence type="ECO:0000313" key="3">
    <source>
        <dbReference type="Proteomes" id="UP000001940"/>
    </source>
</evidence>
<gene>
    <name evidence="2" type="ORF">CELE_ZK938.10</name>
    <name evidence="2 4" type="ORF">ZK938.10</name>
</gene>
<name>E3W726_CAEEL</name>
<dbReference type="AGR" id="WB:WBGene00202513"/>
<sequence>MVFTNPILYWITGIGVLGVMVLISVTFYFSWRICKKRRQRERTTSNVYRNSTVIRSIPFSAVENGGILTKHSTTNQRPDDCNENCEIGSERVEVLENILNSNSV</sequence>
<dbReference type="HOGENOM" id="CLU_2252461_0_0_1"/>
<dbReference type="EMBL" id="BX284602">
    <property type="protein sequence ID" value="CBX53354.1"/>
    <property type="molecule type" value="Genomic_DNA"/>
</dbReference>
<dbReference type="Bgee" id="WBGene00202513">
    <property type="expression patterns" value="Expressed in larva"/>
</dbReference>
<evidence type="ECO:0000313" key="2">
    <source>
        <dbReference type="EMBL" id="CBX53354.1"/>
    </source>
</evidence>
<organism evidence="2 3">
    <name type="scientific">Caenorhabditis elegans</name>
    <dbReference type="NCBI Taxonomy" id="6239"/>
    <lineage>
        <taxon>Eukaryota</taxon>
        <taxon>Metazoa</taxon>
        <taxon>Ecdysozoa</taxon>
        <taxon>Nematoda</taxon>
        <taxon>Chromadorea</taxon>
        <taxon>Rhabditida</taxon>
        <taxon>Rhabditina</taxon>
        <taxon>Rhabditomorpha</taxon>
        <taxon>Rhabditoidea</taxon>
        <taxon>Rhabditidae</taxon>
        <taxon>Peloderinae</taxon>
        <taxon>Caenorhabditis</taxon>
    </lineage>
</organism>
<dbReference type="AlphaFoldDB" id="E3W726"/>
<dbReference type="SMR" id="E3W726"/>
<dbReference type="InParanoid" id="E3W726"/>
<feature type="transmembrane region" description="Helical" evidence="1">
    <location>
        <begin position="6"/>
        <end position="31"/>
    </location>
</feature>
<reference evidence="2 3" key="1">
    <citation type="journal article" date="1998" name="Science">
        <title>Genome sequence of the nematode C. elegans: a platform for investigating biology.</title>
        <authorList>
            <consortium name="The C. elegans sequencing consortium"/>
            <person name="Sulson J.E."/>
            <person name="Waterston R."/>
        </authorList>
    </citation>
    <scope>NUCLEOTIDE SEQUENCE [LARGE SCALE GENOMIC DNA]</scope>
    <source>
        <strain evidence="2 3">Bristol N2</strain>
    </source>
</reference>
<dbReference type="PaxDb" id="6239-ZK938.10"/>
<evidence type="ECO:0000313" key="4">
    <source>
        <dbReference type="WormBase" id="ZK938.10"/>
    </source>
</evidence>
<protein>
    <submittedName>
        <fullName evidence="2">Uncharacterized protein</fullName>
    </submittedName>
</protein>
<dbReference type="WormBase" id="ZK938.10">
    <property type="protein sequence ID" value="CE45449"/>
    <property type="gene ID" value="WBGene00202513"/>
</dbReference>